<reference evidence="2 3" key="1">
    <citation type="submission" date="2023-01" db="EMBL/GenBank/DDBJ databases">
        <title>Cultivation and genomic characterization of new, ubiquitous marine nitrite-oxidizing bacteria from the Nitrospirales.</title>
        <authorList>
            <person name="Mueller A.J."/>
            <person name="Daebeler A."/>
            <person name="Herbold C.W."/>
            <person name="Kirkegaard R.H."/>
            <person name="Daims H."/>
        </authorList>
    </citation>
    <scope>NUCLEOTIDE SEQUENCE [LARGE SCALE GENOMIC DNA]</scope>
    <source>
        <strain evidence="2 3">DK</strain>
    </source>
</reference>
<dbReference type="InterPro" id="IPR036866">
    <property type="entry name" value="RibonucZ/Hydroxyglut_hydro"/>
</dbReference>
<evidence type="ECO:0000313" key="3">
    <source>
        <dbReference type="Proteomes" id="UP001302494"/>
    </source>
</evidence>
<proteinExistence type="predicted"/>
<feature type="domain" description="Metallo-beta-lactamase" evidence="1">
    <location>
        <begin position="17"/>
        <end position="217"/>
    </location>
</feature>
<name>A0AA96GGW3_9BACT</name>
<dbReference type="GO" id="GO:0042781">
    <property type="term" value="F:3'-tRNA processing endoribonuclease activity"/>
    <property type="evidence" value="ECO:0007669"/>
    <property type="project" value="TreeGrafter"/>
</dbReference>
<dbReference type="RefSeq" id="WP_312743327.1">
    <property type="nucleotide sequence ID" value="NZ_CP116968.1"/>
</dbReference>
<evidence type="ECO:0000259" key="1">
    <source>
        <dbReference type="SMART" id="SM00849"/>
    </source>
</evidence>
<dbReference type="EMBL" id="CP116968">
    <property type="protein sequence ID" value="WNM61328.1"/>
    <property type="molecule type" value="Genomic_DNA"/>
</dbReference>
<dbReference type="Proteomes" id="UP001302494">
    <property type="component" value="Chromosome"/>
</dbReference>
<sequence>MKLTILGSGTNIHPTRAAAGYVFETDRPILLDFGPRTLSNLLQTGIDRHTIQHLLFTHYHADHFSDFIPFFFDAVCHSKFSQVRPDLTIYGPRGTQRLFRTMFRTFPSFSDSPFRVTLKEVHDRPFVIGHTHITPLPMTHSEQQICLGYRLEYQGRSAAVSGDAMASSNLVRLCRDADLAVLDCSFSSHQPGGSHMHAEECGKVAEKANIKKLVLSHFYETADRSNVVAQARRFFSGPVIKGKDLLTLQVGKASQVI</sequence>
<protein>
    <submittedName>
        <fullName evidence="2">MBL fold metallo-hydrolase</fullName>
    </submittedName>
</protein>
<dbReference type="SUPFAM" id="SSF56281">
    <property type="entry name" value="Metallo-hydrolase/oxidoreductase"/>
    <property type="match status" value="1"/>
</dbReference>
<dbReference type="CDD" id="cd16272">
    <property type="entry name" value="RNaseZ_MBL-fold"/>
    <property type="match status" value="1"/>
</dbReference>
<dbReference type="Pfam" id="PF12706">
    <property type="entry name" value="Lactamase_B_2"/>
    <property type="match status" value="1"/>
</dbReference>
<dbReference type="Gene3D" id="3.60.15.10">
    <property type="entry name" value="Ribonuclease Z/Hydroxyacylglutathione hydrolase-like"/>
    <property type="match status" value="1"/>
</dbReference>
<accession>A0AA96GGW3</accession>
<organism evidence="2 3">
    <name type="scientific">Candidatus Nitrospira neomarina</name>
    <dbReference type="NCBI Taxonomy" id="3020899"/>
    <lineage>
        <taxon>Bacteria</taxon>
        <taxon>Pseudomonadati</taxon>
        <taxon>Nitrospirota</taxon>
        <taxon>Nitrospiria</taxon>
        <taxon>Nitrospirales</taxon>
        <taxon>Nitrospiraceae</taxon>
        <taxon>Nitrospira</taxon>
    </lineage>
</organism>
<dbReference type="SMART" id="SM00849">
    <property type="entry name" value="Lactamase_B"/>
    <property type="match status" value="1"/>
</dbReference>
<dbReference type="PANTHER" id="PTHR46018">
    <property type="entry name" value="ZINC PHOSPHODIESTERASE ELAC PROTEIN 1"/>
    <property type="match status" value="1"/>
</dbReference>
<evidence type="ECO:0000313" key="2">
    <source>
        <dbReference type="EMBL" id="WNM61328.1"/>
    </source>
</evidence>
<dbReference type="AlphaFoldDB" id="A0AA96GGW3"/>
<dbReference type="InterPro" id="IPR001279">
    <property type="entry name" value="Metallo-B-lactamas"/>
</dbReference>
<dbReference type="KEGG" id="nneo:PQG83_16445"/>
<keyword evidence="3" id="KW-1185">Reference proteome</keyword>
<gene>
    <name evidence="2" type="ORF">PQG83_16445</name>
</gene>
<dbReference type="PANTHER" id="PTHR46018:SF2">
    <property type="entry name" value="ZINC PHOSPHODIESTERASE ELAC PROTEIN 1"/>
    <property type="match status" value="1"/>
</dbReference>